<dbReference type="Pfam" id="PF14349">
    <property type="entry name" value="SprA_N"/>
    <property type="match status" value="2"/>
</dbReference>
<feature type="region of interest" description="Disordered" evidence="1">
    <location>
        <begin position="1147"/>
        <end position="1182"/>
    </location>
</feature>
<feature type="compositionally biased region" description="Low complexity" evidence="1">
    <location>
        <begin position="1924"/>
        <end position="1941"/>
    </location>
</feature>
<evidence type="ECO:0000313" key="4">
    <source>
        <dbReference type="Proteomes" id="UP000283387"/>
    </source>
</evidence>
<feature type="region of interest" description="Disordered" evidence="1">
    <location>
        <begin position="1919"/>
        <end position="1941"/>
    </location>
</feature>
<feature type="compositionally biased region" description="Polar residues" evidence="1">
    <location>
        <begin position="1157"/>
        <end position="1172"/>
    </location>
</feature>
<gene>
    <name evidence="3" type="ORF">BC643_2289</name>
</gene>
<evidence type="ECO:0000313" key="3">
    <source>
        <dbReference type="EMBL" id="RKD91920.1"/>
    </source>
</evidence>
<keyword evidence="4" id="KW-1185">Reference proteome</keyword>
<organism evidence="3 4">
    <name type="scientific">Mangrovibacterium diazotrophicum</name>
    <dbReference type="NCBI Taxonomy" id="1261403"/>
    <lineage>
        <taxon>Bacteria</taxon>
        <taxon>Pseudomonadati</taxon>
        <taxon>Bacteroidota</taxon>
        <taxon>Bacteroidia</taxon>
        <taxon>Marinilabiliales</taxon>
        <taxon>Prolixibacteraceae</taxon>
        <taxon>Mangrovibacterium</taxon>
    </lineage>
</organism>
<name>A0A419W908_9BACT</name>
<reference evidence="3 4" key="1">
    <citation type="submission" date="2018-09" db="EMBL/GenBank/DDBJ databases">
        <title>Genomic Encyclopedia of Archaeal and Bacterial Type Strains, Phase II (KMG-II): from individual species to whole genera.</title>
        <authorList>
            <person name="Goeker M."/>
        </authorList>
    </citation>
    <scope>NUCLEOTIDE SEQUENCE [LARGE SCALE GENOMIC DNA]</scope>
    <source>
        <strain evidence="3 4">DSM 27148</strain>
    </source>
</reference>
<feature type="domain" description="Gliding motility protein SprA N-terminal" evidence="2">
    <location>
        <begin position="1102"/>
        <end position="1627"/>
    </location>
</feature>
<proteinExistence type="predicted"/>
<feature type="domain" description="Gliding motility protein SprA N-terminal" evidence="2">
    <location>
        <begin position="85"/>
        <end position="470"/>
    </location>
</feature>
<dbReference type="InterPro" id="IPR025684">
    <property type="entry name" value="SprA_N_dom"/>
</dbReference>
<dbReference type="RefSeq" id="WP_147377201.1">
    <property type="nucleotide sequence ID" value="NZ_RAPN01000001.1"/>
</dbReference>
<sequence>MKTYLRNSLLLVIFAGVLAMGWTSVPGIEYAQRSSEFSQTADSSWVDTLEVDTTGVLIFPFDDRKEFDYSDPESQSGLFLKQPSNITTEVEYDPVTGQYIMTEKVGDINYRMPRAMSLEEYVHYDFQNSIRNYWRQRSGEQDQELREGLIPRLSVGGEAFNRIFGGNNIDIRPQGFVEVSFGYQMNSTENPSIPERLRKVPSFDFDQKIQMNVNGSIGEKMKMRVNYNTEATFDYENKMNLEYSGDEDEIIKKVEAGNVSLPLNGSLITGATNLFGVKTDMQFGKLFVSTIFSQNKGETKVVDIEGGAQKTSFELKASEYDANRHFFLSQYFRDTYDKALSNLPVVQSAITINKIEVWVTNKSGNYSESRNILALMDLAEQSKNIYNSVPGFEGNTGLPYPDNIYPYNDANKMYRELIDNYAAIRDVSQITKTMNSFSGYGFNGGQDFEKIEQARKLSSSEYTVNLQLGYISLNSALNTDEVLAVAYNYTANGKTYQVGEFSTDGIDAPETLVLKLLKGTNLSPKLPTWKLMMKNIYNLNAYSLNSEDFELHVLYQNETTGTLINYLPESNLEGHILLNVLNLDNLNSQLDPGSNGAFDFIDGVTVQSSTGRIVFPSVEPFGSFLGDSITDQAYRNKYVYQSLYDSTRTYAQQDAEHNKYVLKGSYSGASSSEISLGTVNLAQGSVKVTAGGITLTEGLDYTVDYTLGRVKIINPTYLESGTSLQVSTESEDLFSVQRKTLLGTHMNYAFSDNFNLGGTVLHMSERPLTQKVNYGEDPISNTMLGLDLTYNTESQLLTRLVDKLPFIETKEKSSVAVEAEVAKLIVGNSSVTDGTVYIDDFESTQTSIDLRARQAWMLASTPQNQPSLFPEGDLDDDLAYGFNRAKLAWYVIDPLFLRNTAQTPSHIKNDLDQQSNHLVREVYQQEIWPDKDVEIGVPTNISVLDLAYYPEERGPYNFDTDPSPYSAGLNPDGTLADPESRWGGIMRKIETTDFEAANIEYIEFWMMDPFVNDSTGTMSGGDLYFDLGDISEDVLKDSRKSYENGLPETDLISDVDTTIWGRVSTKTQITKSFVTDPDVILRQDVGFDGLSDTDEQSFYDGYLAVLKNILDPQTYVNFAEDPSGDDYHYYRGTDYDNDEVSILDRYKKYNGPEGNSRPASRSTESYTTSASTLPDGEDINNDNTLSEYERYYQYRLSIRPGDMQLGNNYITDVRTARVTLANGNVGEVKWYQFKVPVKQPEATVGSISDFSSIRFMRMFLRQFQDPVILRFATLDLVRADWRRYTDDLEENSNNLGTNTTFDVSAVNIEENSDRQPVNYVLPPGIDRVIDPANAQLLQLNEQSMTLKVTDLEQGDARAAYKSINMDFRRYKRLKLEVHAEAIEGEELQDDDLYFFIRMGSDYNYNYYEYEVPLKLTDPGVYNGSIEADRIAVWPDENRINIPLSIFTDAKLERNAIMRSADSNLQLTDIYELVHEDYNNNQNLIKVKGNPNLGYVEVMMMGIRNKAGTLITPPKSIEVWANELRLSELDNNGGWAANMRVSTRLADFGSVVVAGRHRSVGFGSIDQNANERSQEALTEYDISSNFELGRFFPKQAQVRIPLYVGVSKSVSNPEYDPLNPDITMEQTLAAAETKSERDSIKRMAQDYSKRTTIVLNNVKVDKMNKSGTPKLWDPTNFSGSFAFNKQRDRDVNTAYSVEKSYRVALSYNFNNRPKLYEPFRQTKALRGNAFRLIRDFNFYLMPTQISYRNELYRYYKEVQTRNISNPDLKIPLTVEKDFIWRRNFDLRYNLTRSLKIDFSSQGTARIDEPLGRINRNDDDYQLKKDSILRNLFDLGRPVLYHHVLNATYQLPINKINLLNWVTATGRYQAMYDWTAGTITDETIELGNVMENSRVMQFNGQASFINLYNKVPFLKEVNQKFGGGSRSARSSSSRARMASSQAQSKAEFRIRDVEFKDNRIKFEANAAKVVNHKLKTTDVQVKVYNAEGQQVRGTVKVIDENQVSFQSRSDIDAGRIEITGKRRIENDWMYTVAQYTARTAMMVKNFNVTYSSSDGTLLPGFMPEPAIFGSGHYNPDPAMFGQIASTSAPGFPFLFGWQDDDFARKAALKGWITKDTTLNAPYVMSHNETWAFRANLEPIPFLRIDLEANRSFSENASEYYIYDINTGDFNAQNRTLKGNFTMSVNTWSTAFSKVGDASVEIPEAYQNMLDYREVIARRLDARRVANAEAGYVPGDNNPETGFPVGYGPTSQEVLIPAFIAAYTGQAPEKVSLNPFPSLKYMRPNWRITYDGVVSKIKGLNKVAKSVNLNHAFRSSYNIGSYITNLNYDDQSFGDGWSYEMNELNGDFVSKYDINSVSISEMFSPLINVDVTWLNDMSTRVEIKRARNLTLNFANNQLTEVLSNEISFGFGYRFPRMDLIIKSKSSQKAYSNDLNIRADLALRKNKTILRKLEENDNQLTAGQNAVTLKTTADYMLSDRFQLRLYYDKVVNKPFTSSAFPTATTSFGMSFRFTLAQ</sequence>
<dbReference type="Proteomes" id="UP000283387">
    <property type="component" value="Unassembled WGS sequence"/>
</dbReference>
<evidence type="ECO:0000256" key="1">
    <source>
        <dbReference type="SAM" id="MobiDB-lite"/>
    </source>
</evidence>
<comment type="caution">
    <text evidence="3">The sequence shown here is derived from an EMBL/GenBank/DDBJ whole genome shotgun (WGS) entry which is preliminary data.</text>
</comment>
<protein>
    <submittedName>
        <fullName evidence="3">Protein involved in gliding motility SprA</fullName>
    </submittedName>
</protein>
<accession>A0A419W908</accession>
<evidence type="ECO:0000259" key="2">
    <source>
        <dbReference type="Pfam" id="PF14349"/>
    </source>
</evidence>
<dbReference type="OrthoDB" id="9806090at2"/>
<dbReference type="EMBL" id="RAPN01000001">
    <property type="protein sequence ID" value="RKD91920.1"/>
    <property type="molecule type" value="Genomic_DNA"/>
</dbReference>
<dbReference type="InterPro" id="IPR026377">
    <property type="entry name" value="Cell_surface_SprA"/>
</dbReference>
<dbReference type="NCBIfam" id="TIGR04189">
    <property type="entry name" value="surface_SprA"/>
    <property type="match status" value="1"/>
</dbReference>